<reference evidence="2" key="3">
    <citation type="submission" date="2021-09" db="EMBL/GenBank/DDBJ databases">
        <authorList>
            <person name="Gilroy R."/>
        </authorList>
    </citation>
    <scope>NUCLEOTIDE SEQUENCE</scope>
    <source>
        <strain evidence="2">USAMLcec12-2067</strain>
    </source>
</reference>
<dbReference type="RefSeq" id="WP_087195388.1">
    <property type="nucleotide sequence ID" value="NZ_PPEL01000001.1"/>
</dbReference>
<feature type="transmembrane region" description="Helical" evidence="1">
    <location>
        <begin position="36"/>
        <end position="55"/>
    </location>
</feature>
<comment type="caution">
    <text evidence="3">The sequence shown here is derived from an EMBL/GenBank/DDBJ whole genome shotgun (WGS) entry which is preliminary data.</text>
</comment>
<evidence type="ECO:0000313" key="4">
    <source>
        <dbReference type="Proteomes" id="UP000236488"/>
    </source>
</evidence>
<evidence type="ECO:0000256" key="1">
    <source>
        <dbReference type="SAM" id="Phobius"/>
    </source>
</evidence>
<dbReference type="AlphaFoldDB" id="A0A2K2U8M9"/>
<reference evidence="3 4" key="1">
    <citation type="journal article" date="2018" name="Int. J. Syst. Evol. Microbiol.">
        <title>Rubneribacter badeniensis gen. nov., sp. nov. and Enteroscipio rubneri gen. nov., sp. nov., new members of the Eggerthellaceae isolated from human faeces.</title>
        <authorList>
            <person name="Danylec N."/>
            <person name="Gobl A."/>
            <person name="Stoll D.A."/>
            <person name="Hetzer B."/>
            <person name="Kulling S.E."/>
            <person name="Huch M."/>
        </authorList>
    </citation>
    <scope>NUCLEOTIDE SEQUENCE [LARGE SCALE GENOMIC DNA]</scope>
    <source>
        <strain evidence="3 4">ResAG-85</strain>
    </source>
</reference>
<name>A0A2K2U8M9_9ACTN</name>
<keyword evidence="1" id="KW-0472">Membrane</keyword>
<proteinExistence type="predicted"/>
<dbReference type="EMBL" id="PPEL01000001">
    <property type="protein sequence ID" value="PNV66602.1"/>
    <property type="molecule type" value="Genomic_DNA"/>
</dbReference>
<evidence type="ECO:0000313" key="3">
    <source>
        <dbReference type="EMBL" id="PNV66602.1"/>
    </source>
</evidence>
<dbReference type="Proteomes" id="UP000236488">
    <property type="component" value="Unassembled WGS sequence"/>
</dbReference>
<dbReference type="EMBL" id="DYZL01000215">
    <property type="protein sequence ID" value="HJH44274.1"/>
    <property type="molecule type" value="Genomic_DNA"/>
</dbReference>
<gene>
    <name evidence="3" type="ORF">C2L80_00305</name>
    <name evidence="2" type="ORF">K8V16_10845</name>
</gene>
<feature type="transmembrane region" description="Helical" evidence="1">
    <location>
        <begin position="61"/>
        <end position="82"/>
    </location>
</feature>
<reference evidence="2" key="2">
    <citation type="journal article" date="2021" name="PeerJ">
        <title>Extensive microbial diversity within the chicken gut microbiome revealed by metagenomics and culture.</title>
        <authorList>
            <person name="Gilroy R."/>
            <person name="Ravi A."/>
            <person name="Getino M."/>
            <person name="Pursley I."/>
            <person name="Horton D.L."/>
            <person name="Alikhan N.F."/>
            <person name="Baker D."/>
            <person name="Gharbi K."/>
            <person name="Hall N."/>
            <person name="Watson M."/>
            <person name="Adriaenssens E.M."/>
            <person name="Foster-Nyarko E."/>
            <person name="Jarju S."/>
            <person name="Secka A."/>
            <person name="Antonio M."/>
            <person name="Oren A."/>
            <person name="Chaudhuri R.R."/>
            <person name="La Ragione R."/>
            <person name="Hildebrand F."/>
            <person name="Pallen M.J."/>
        </authorList>
    </citation>
    <scope>NUCLEOTIDE SEQUENCE</scope>
    <source>
        <strain evidence="2">USAMLcec12-2067</strain>
    </source>
</reference>
<sequence>MGEDGRRPGDWQRREEREAADDLVRSPDERKWYDQTFWIVFFLVVFCPVGLVLMWRTGWNVVVKAVVTLFVVAAVCFNFAMVQSVQQMQG</sequence>
<dbReference type="Proteomes" id="UP000789325">
    <property type="component" value="Unassembled WGS sequence"/>
</dbReference>
<protein>
    <submittedName>
        <fullName evidence="3">Holotricin-3</fullName>
    </submittedName>
</protein>
<keyword evidence="4" id="KW-1185">Reference proteome</keyword>
<organism evidence="3 4">
    <name type="scientific">Rubneribacter badeniensis</name>
    <dbReference type="NCBI Taxonomy" id="2070688"/>
    <lineage>
        <taxon>Bacteria</taxon>
        <taxon>Bacillati</taxon>
        <taxon>Actinomycetota</taxon>
        <taxon>Coriobacteriia</taxon>
        <taxon>Eggerthellales</taxon>
        <taxon>Eggerthellaceae</taxon>
        <taxon>Rubneribacter</taxon>
    </lineage>
</organism>
<accession>A0A2K2U8M9</accession>
<keyword evidence="1" id="KW-0812">Transmembrane</keyword>
<evidence type="ECO:0000313" key="2">
    <source>
        <dbReference type="EMBL" id="HJH44274.1"/>
    </source>
</evidence>
<keyword evidence="1" id="KW-1133">Transmembrane helix</keyword>